<reference evidence="3 4" key="1">
    <citation type="submission" date="2019-03" db="EMBL/GenBank/DDBJ databases">
        <title>Genomic Encyclopedia of Type Strains, Phase IV (KMG-IV): sequencing the most valuable type-strain genomes for metagenomic binning, comparative biology and taxonomic classification.</title>
        <authorList>
            <person name="Goeker M."/>
        </authorList>
    </citation>
    <scope>NUCLEOTIDE SEQUENCE [LARGE SCALE GENOMIC DNA]</scope>
    <source>
        <strain evidence="3 4">DSM 25964</strain>
    </source>
</reference>
<feature type="coiled-coil region" evidence="1">
    <location>
        <begin position="135"/>
        <end position="162"/>
    </location>
</feature>
<gene>
    <name evidence="3" type="ORF">C8D99_12039</name>
</gene>
<dbReference type="Proteomes" id="UP000295066">
    <property type="component" value="Unassembled WGS sequence"/>
</dbReference>
<feature type="transmembrane region" description="Helical" evidence="2">
    <location>
        <begin position="13"/>
        <end position="34"/>
    </location>
</feature>
<keyword evidence="2" id="KW-0812">Transmembrane</keyword>
<dbReference type="EMBL" id="SORI01000020">
    <property type="protein sequence ID" value="TDY55958.1"/>
    <property type="molecule type" value="Genomic_DNA"/>
</dbReference>
<feature type="transmembrane region" description="Helical" evidence="2">
    <location>
        <begin position="211"/>
        <end position="231"/>
    </location>
</feature>
<evidence type="ECO:0000313" key="4">
    <source>
        <dbReference type="Proteomes" id="UP000295066"/>
    </source>
</evidence>
<comment type="caution">
    <text evidence="3">The sequence shown here is derived from an EMBL/GenBank/DDBJ whole genome shotgun (WGS) entry which is preliminary data.</text>
</comment>
<name>A0A4R8M231_9BACT</name>
<evidence type="ECO:0000313" key="3">
    <source>
        <dbReference type="EMBL" id="TDY55958.1"/>
    </source>
</evidence>
<dbReference type="AlphaFoldDB" id="A0A4R8M231"/>
<feature type="transmembrane region" description="Helical" evidence="2">
    <location>
        <begin position="243"/>
        <end position="264"/>
    </location>
</feature>
<protein>
    <recommendedName>
        <fullName evidence="5">Double zinc ribbon protein</fullName>
    </recommendedName>
</protein>
<feature type="transmembrane region" description="Helical" evidence="2">
    <location>
        <begin position="185"/>
        <end position="205"/>
    </location>
</feature>
<accession>A0A4R8M231</accession>
<dbReference type="OrthoDB" id="5633467at2"/>
<evidence type="ECO:0008006" key="5">
    <source>
        <dbReference type="Google" id="ProtNLM"/>
    </source>
</evidence>
<evidence type="ECO:0000256" key="2">
    <source>
        <dbReference type="SAM" id="Phobius"/>
    </source>
</evidence>
<sequence>MTAHPKGPWFQRFLINFFTVVLAVLVFWVLGFLMEDIESIEGPRYRDVEARFVDGDLVEKSKRLAEEIAATGREMDAKREEMRILSDSSSNLQSTISQLIELQKLTIQKSLSLPEAHSANLSESLAGFLESRKLYQAHSAELSGLSERKRKLESERLKLDKTIEEQREPARKEYERLAEKHNLRIAAFQLAVLLPLLAAGGYLAVRKRGSVYFPLFLAFGGAVLVKSALVIHRYFPTRYFKYFIVLGLLAAVVRILVTIIRIVAFPRAQWLTKQYREAYERFLCPVCEYPIRTGPRKYMFWTRRTVNKVPLSGETGEEKPYTCPACGTSLFEQCGACGGLRHSLLPFCLHCGAEKKSTEEAEKGEE</sequence>
<proteinExistence type="predicted"/>
<keyword evidence="4" id="KW-1185">Reference proteome</keyword>
<dbReference type="RefSeq" id="WP_133958819.1">
    <property type="nucleotide sequence ID" value="NZ_SORI01000020.1"/>
</dbReference>
<organism evidence="3 4">
    <name type="scientific">Aminivibrio pyruvatiphilus</name>
    <dbReference type="NCBI Taxonomy" id="1005740"/>
    <lineage>
        <taxon>Bacteria</taxon>
        <taxon>Thermotogati</taxon>
        <taxon>Synergistota</taxon>
        <taxon>Synergistia</taxon>
        <taxon>Synergistales</taxon>
        <taxon>Aminobacteriaceae</taxon>
        <taxon>Aminivibrio</taxon>
    </lineage>
</organism>
<keyword evidence="1" id="KW-0175">Coiled coil</keyword>
<keyword evidence="2" id="KW-1133">Transmembrane helix</keyword>
<evidence type="ECO:0000256" key="1">
    <source>
        <dbReference type="SAM" id="Coils"/>
    </source>
</evidence>
<keyword evidence="2" id="KW-0472">Membrane</keyword>